<accession>A0A9D4Q1L6</accession>
<dbReference type="VEuPathDB" id="VectorBase:RSAN_055797"/>
<dbReference type="SUPFAM" id="SSF56219">
    <property type="entry name" value="DNase I-like"/>
    <property type="match status" value="1"/>
</dbReference>
<dbReference type="EMBL" id="JABSTV010001249">
    <property type="protein sequence ID" value="KAH7962824.1"/>
    <property type="molecule type" value="Genomic_DNA"/>
</dbReference>
<evidence type="ECO:0000313" key="2">
    <source>
        <dbReference type="EMBL" id="KAH7962824.1"/>
    </source>
</evidence>
<dbReference type="AlphaFoldDB" id="A0A9D4Q1L6"/>
<dbReference type="Proteomes" id="UP000821837">
    <property type="component" value="Chromosome 3"/>
</dbReference>
<feature type="region of interest" description="Disordered" evidence="1">
    <location>
        <begin position="442"/>
        <end position="506"/>
    </location>
</feature>
<reference evidence="2" key="1">
    <citation type="journal article" date="2020" name="Cell">
        <title>Large-Scale Comparative Analyses of Tick Genomes Elucidate Their Genetic Diversity and Vector Capacities.</title>
        <authorList>
            <consortium name="Tick Genome and Microbiome Consortium (TIGMIC)"/>
            <person name="Jia N."/>
            <person name="Wang J."/>
            <person name="Shi W."/>
            <person name="Du L."/>
            <person name="Sun Y."/>
            <person name="Zhan W."/>
            <person name="Jiang J.F."/>
            <person name="Wang Q."/>
            <person name="Zhang B."/>
            <person name="Ji P."/>
            <person name="Bell-Sakyi L."/>
            <person name="Cui X.M."/>
            <person name="Yuan T.T."/>
            <person name="Jiang B.G."/>
            <person name="Yang W.F."/>
            <person name="Lam T.T."/>
            <person name="Chang Q.C."/>
            <person name="Ding S.J."/>
            <person name="Wang X.J."/>
            <person name="Zhu J.G."/>
            <person name="Ruan X.D."/>
            <person name="Zhao L."/>
            <person name="Wei J.T."/>
            <person name="Ye R.Z."/>
            <person name="Que T.C."/>
            <person name="Du C.H."/>
            <person name="Zhou Y.H."/>
            <person name="Cheng J.X."/>
            <person name="Dai P.F."/>
            <person name="Guo W.B."/>
            <person name="Han X.H."/>
            <person name="Huang E.J."/>
            <person name="Li L.F."/>
            <person name="Wei W."/>
            <person name="Gao Y.C."/>
            <person name="Liu J.Z."/>
            <person name="Shao H.Z."/>
            <person name="Wang X."/>
            <person name="Wang C.C."/>
            <person name="Yang T.C."/>
            <person name="Huo Q.B."/>
            <person name="Li W."/>
            <person name="Chen H.Y."/>
            <person name="Chen S.E."/>
            <person name="Zhou L.G."/>
            <person name="Ni X.B."/>
            <person name="Tian J.H."/>
            <person name="Sheng Y."/>
            <person name="Liu T."/>
            <person name="Pan Y.S."/>
            <person name="Xia L.Y."/>
            <person name="Li J."/>
            <person name="Zhao F."/>
            <person name="Cao W.C."/>
        </authorList>
    </citation>
    <scope>NUCLEOTIDE SEQUENCE</scope>
    <source>
        <strain evidence="2">Rsan-2018</strain>
    </source>
</reference>
<comment type="caution">
    <text evidence="2">The sequence shown here is derived from an EMBL/GenBank/DDBJ whole genome shotgun (WGS) entry which is preliminary data.</text>
</comment>
<dbReference type="VEuPathDB" id="VectorBase:RSAN_050717"/>
<sequence length="640" mass="70632">MVDVVRRCCCKKMHTCRCDVCSRCSSSWHSVATCARKRRRNAVLPRPCRANCSRRGGSLLNCSGEIRECLLVLVWSLDEWVRHAVPACLASRPRWRRACACTCALAGAHNGAQHVHGAPNVDPDAADHLAPTARQEHEHVTFLTPNAPTTTPAKDFLRLLKTNIDPTANGIADVVLRHTMYGLTVFTNTQDTIQDMVRAIQENSVTRASVSVRVSGKRKPHVRFSGVDPDVSQDRFFVLLDERSAGLQIDEEQCTVRMVFRERSGTNAFVGEVNPDSCHKLISRPRVTLGWTAVRVSEELHMPTCTFCAAYGHGRNSCPHKTDPTKATCMKHSRNILSDQLAPHLQTSRQSLGECWSVSADGAGIGDSGYMVCELPEDDKRAILTPGIWPERRIEDNEGILVAIELTTDRSDSDQLGQSIEVPANNCNVFGWSGRRALGRAQITAPASRKRREAECEEKTMAGMIDDSRGESGGREERPDGAVRPGIPEPTQDDVRDGVRDDRSPDGPARMALRFMQVNLDHARLASVNLFENMKEAGIPLAAVSDPYRPGRKLPRPKPGFQYIATETDPAVAVVVAKAPFDMCPLLLSSLVVAVCCEAREYDFTIISAYAPPHKPTEPTLALIDRAIRADAKYNYRGRL</sequence>
<dbReference type="Gene3D" id="3.60.10.10">
    <property type="entry name" value="Endonuclease/exonuclease/phosphatase"/>
    <property type="match status" value="1"/>
</dbReference>
<feature type="compositionally biased region" description="Basic and acidic residues" evidence="1">
    <location>
        <begin position="452"/>
        <end position="481"/>
    </location>
</feature>
<evidence type="ECO:0000256" key="1">
    <source>
        <dbReference type="SAM" id="MobiDB-lite"/>
    </source>
</evidence>
<organism evidence="2 3">
    <name type="scientific">Rhipicephalus sanguineus</name>
    <name type="common">Brown dog tick</name>
    <name type="synonym">Ixodes sanguineus</name>
    <dbReference type="NCBI Taxonomy" id="34632"/>
    <lineage>
        <taxon>Eukaryota</taxon>
        <taxon>Metazoa</taxon>
        <taxon>Ecdysozoa</taxon>
        <taxon>Arthropoda</taxon>
        <taxon>Chelicerata</taxon>
        <taxon>Arachnida</taxon>
        <taxon>Acari</taxon>
        <taxon>Parasitiformes</taxon>
        <taxon>Ixodida</taxon>
        <taxon>Ixodoidea</taxon>
        <taxon>Ixodidae</taxon>
        <taxon>Rhipicephalinae</taxon>
        <taxon>Rhipicephalus</taxon>
        <taxon>Rhipicephalus</taxon>
    </lineage>
</organism>
<evidence type="ECO:0000313" key="3">
    <source>
        <dbReference type="Proteomes" id="UP000821837"/>
    </source>
</evidence>
<keyword evidence="3" id="KW-1185">Reference proteome</keyword>
<protein>
    <recommendedName>
        <fullName evidence="4">Gag-like protein</fullName>
    </recommendedName>
</protein>
<dbReference type="InterPro" id="IPR036691">
    <property type="entry name" value="Endo/exonu/phosph_ase_sf"/>
</dbReference>
<name>A0A9D4Q1L6_RHISA</name>
<feature type="compositionally biased region" description="Basic and acidic residues" evidence="1">
    <location>
        <begin position="493"/>
        <end position="505"/>
    </location>
</feature>
<proteinExistence type="predicted"/>
<gene>
    <name evidence="2" type="ORF">HPB52_018083</name>
</gene>
<evidence type="ECO:0008006" key="4">
    <source>
        <dbReference type="Google" id="ProtNLM"/>
    </source>
</evidence>
<reference evidence="2" key="2">
    <citation type="submission" date="2021-09" db="EMBL/GenBank/DDBJ databases">
        <authorList>
            <person name="Jia N."/>
            <person name="Wang J."/>
            <person name="Shi W."/>
            <person name="Du L."/>
            <person name="Sun Y."/>
            <person name="Zhan W."/>
            <person name="Jiang J."/>
            <person name="Wang Q."/>
            <person name="Zhang B."/>
            <person name="Ji P."/>
            <person name="Sakyi L.B."/>
            <person name="Cui X."/>
            <person name="Yuan T."/>
            <person name="Jiang B."/>
            <person name="Yang W."/>
            <person name="Lam T.T.-Y."/>
            <person name="Chang Q."/>
            <person name="Ding S."/>
            <person name="Wang X."/>
            <person name="Zhu J."/>
            <person name="Ruan X."/>
            <person name="Zhao L."/>
            <person name="Wei J."/>
            <person name="Que T."/>
            <person name="Du C."/>
            <person name="Cheng J."/>
            <person name="Dai P."/>
            <person name="Han X."/>
            <person name="Huang E."/>
            <person name="Gao Y."/>
            <person name="Liu J."/>
            <person name="Shao H."/>
            <person name="Ye R."/>
            <person name="Li L."/>
            <person name="Wei W."/>
            <person name="Wang X."/>
            <person name="Wang C."/>
            <person name="Huo Q."/>
            <person name="Li W."/>
            <person name="Guo W."/>
            <person name="Chen H."/>
            <person name="Chen S."/>
            <person name="Zhou L."/>
            <person name="Zhou L."/>
            <person name="Ni X."/>
            <person name="Tian J."/>
            <person name="Zhou Y."/>
            <person name="Sheng Y."/>
            <person name="Liu T."/>
            <person name="Pan Y."/>
            <person name="Xia L."/>
            <person name="Li J."/>
            <person name="Zhao F."/>
            <person name="Cao W."/>
        </authorList>
    </citation>
    <scope>NUCLEOTIDE SEQUENCE</scope>
    <source>
        <strain evidence="2">Rsan-2018</strain>
        <tissue evidence="2">Larvae</tissue>
    </source>
</reference>